<dbReference type="AlphaFoldDB" id="A0A2T0AE29"/>
<evidence type="ECO:0000313" key="2">
    <source>
        <dbReference type="EMBL" id="PRQ76257.1"/>
    </source>
</evidence>
<evidence type="ECO:0000313" key="3">
    <source>
        <dbReference type="Proteomes" id="UP000239560"/>
    </source>
</evidence>
<dbReference type="PANTHER" id="PTHR39398:SF1">
    <property type="entry name" value="CSN8_PSMD8_EIF3K DOMAIN-CONTAINING PROTEIN"/>
    <property type="match status" value="1"/>
</dbReference>
<protein>
    <submittedName>
        <fullName evidence="2">Pre-mRNA-splicing factor cwc22</fullName>
    </submittedName>
</protein>
<accession>A0A2T0AE29</accession>
<proteinExistence type="predicted"/>
<reference evidence="2 3" key="1">
    <citation type="journal article" date="2018" name="Elife">
        <title>Functional genomics of lipid metabolism in the oleaginous yeast Rhodosporidium toruloides.</title>
        <authorList>
            <person name="Coradetti S.T."/>
            <person name="Pinel D."/>
            <person name="Geiselman G."/>
            <person name="Ito M."/>
            <person name="Mondo S."/>
            <person name="Reilly M.C."/>
            <person name="Cheng Y.F."/>
            <person name="Bauer S."/>
            <person name="Grigoriev I."/>
            <person name="Gladden J.M."/>
            <person name="Simmons B.A."/>
            <person name="Brem R."/>
            <person name="Arkin A.P."/>
            <person name="Skerker J.M."/>
        </authorList>
    </citation>
    <scope>NUCLEOTIDE SEQUENCE [LARGE SCALE GENOMIC DNA]</scope>
    <source>
        <strain evidence="2 3">NBRC 0880</strain>
    </source>
</reference>
<dbReference type="Proteomes" id="UP000239560">
    <property type="component" value="Unassembled WGS sequence"/>
</dbReference>
<feature type="region of interest" description="Disordered" evidence="1">
    <location>
        <begin position="1"/>
        <end position="20"/>
    </location>
</feature>
<evidence type="ECO:0000256" key="1">
    <source>
        <dbReference type="SAM" id="MobiDB-lite"/>
    </source>
</evidence>
<dbReference type="EMBL" id="LCTV02000003">
    <property type="protein sequence ID" value="PRQ76257.1"/>
    <property type="molecule type" value="Genomic_DNA"/>
</dbReference>
<name>A0A2T0AE29_RHOTO</name>
<organism evidence="2 3">
    <name type="scientific">Rhodotorula toruloides</name>
    <name type="common">Yeast</name>
    <name type="synonym">Rhodosporidium toruloides</name>
    <dbReference type="NCBI Taxonomy" id="5286"/>
    <lineage>
        <taxon>Eukaryota</taxon>
        <taxon>Fungi</taxon>
        <taxon>Dikarya</taxon>
        <taxon>Basidiomycota</taxon>
        <taxon>Pucciniomycotina</taxon>
        <taxon>Microbotryomycetes</taxon>
        <taxon>Sporidiobolales</taxon>
        <taxon>Sporidiobolaceae</taxon>
        <taxon>Rhodotorula</taxon>
    </lineage>
</organism>
<gene>
    <name evidence="2" type="ORF">AAT19DRAFT_13279</name>
</gene>
<dbReference type="PANTHER" id="PTHR39398">
    <property type="entry name" value="YALI0F14311P"/>
    <property type="match status" value="1"/>
</dbReference>
<feature type="compositionally biased region" description="Basic and acidic residues" evidence="1">
    <location>
        <begin position="346"/>
        <end position="371"/>
    </location>
</feature>
<feature type="region of interest" description="Disordered" evidence="1">
    <location>
        <begin position="319"/>
        <end position="371"/>
    </location>
</feature>
<feature type="compositionally biased region" description="Basic and acidic residues" evidence="1">
    <location>
        <begin position="319"/>
        <end position="337"/>
    </location>
</feature>
<comment type="caution">
    <text evidence="2">The sequence shown here is derived from an EMBL/GenBank/DDBJ whole genome shotgun (WGS) entry which is preliminary data.</text>
</comment>
<dbReference type="OrthoDB" id="2100128at2759"/>
<sequence>MDMLLSPSRGLLGGDEDESLRNHEVQERFRKHVDEKLQKWSSAHPSTNAQAEARKRRLEELSIILLDFRKLREGVTSSQRKDAFACEAYEASVLLSVYASNDAQLSSSLPPLVSSLHPALLAQRSASSTDTTSDVSDAFARLSVSPTPDAATRAFFLALHLLQSYLLPAVSTPLMPQTPSGTIAAHPPLSFFLPTLFTHLLGLHLPLPTALTPIPQHSDSHIRFLLSFYSALLRNSYTSLARLLSPSHLPPPPPAVTALIASLHLPPTFHPLAMLLSTHTAAIRTNRIWPVVQKAYRFPPDSTAWLSKGLLFEFEVEQEERAAGSAERKERKERISESWEDEDKEQDGQEAKREEAARRADAWVAERKAAR</sequence>